<gene>
    <name evidence="2" type="primary">BQ5605_C024g09770</name>
    <name evidence="2" type="ORF">BQ5605_C024G09770</name>
</gene>
<dbReference type="EMBL" id="FQNC01000086">
    <property type="protein sequence ID" value="SGZ25790.1"/>
    <property type="molecule type" value="Genomic_DNA"/>
</dbReference>
<dbReference type="STRING" id="796604.A0A2X0PLW0"/>
<sequence length="69" mass="7492">MPRTVAGVRNSTLKKALRKRKRNVIDPITVALKEKLEKQRAANKQAKKNVAASRSAASGSAGALDRFAF</sequence>
<evidence type="ECO:0000313" key="2">
    <source>
        <dbReference type="EMBL" id="SGZ25790.1"/>
    </source>
</evidence>
<reference evidence="2 3" key="1">
    <citation type="submission" date="2016-11" db="EMBL/GenBank/DDBJ databases">
        <authorList>
            <person name="Jaros S."/>
            <person name="Januszkiewicz K."/>
            <person name="Wedrychowicz H."/>
        </authorList>
    </citation>
    <scope>NUCLEOTIDE SEQUENCE [LARGE SCALE GENOMIC DNA]</scope>
</reference>
<feature type="compositionally biased region" description="Low complexity" evidence="1">
    <location>
        <begin position="43"/>
        <end position="63"/>
    </location>
</feature>
<evidence type="ECO:0000313" key="3">
    <source>
        <dbReference type="Proteomes" id="UP000249464"/>
    </source>
</evidence>
<organism evidence="2 3">
    <name type="scientific">Microbotryum silenes-dioicae</name>
    <dbReference type="NCBI Taxonomy" id="796604"/>
    <lineage>
        <taxon>Eukaryota</taxon>
        <taxon>Fungi</taxon>
        <taxon>Dikarya</taxon>
        <taxon>Basidiomycota</taxon>
        <taxon>Pucciniomycotina</taxon>
        <taxon>Microbotryomycetes</taxon>
        <taxon>Microbotryales</taxon>
        <taxon>Microbotryaceae</taxon>
        <taxon>Microbotryum</taxon>
    </lineage>
</organism>
<evidence type="ECO:0000256" key="1">
    <source>
        <dbReference type="SAM" id="MobiDB-lite"/>
    </source>
</evidence>
<name>A0A2X0PLW0_9BASI</name>
<feature type="region of interest" description="Disordered" evidence="1">
    <location>
        <begin position="43"/>
        <end position="69"/>
    </location>
</feature>
<accession>A0A2X0PLW0</accession>
<protein>
    <submittedName>
        <fullName evidence="2">BQ5605_C024g09770 protein</fullName>
    </submittedName>
</protein>
<dbReference type="Proteomes" id="UP000249464">
    <property type="component" value="Unassembled WGS sequence"/>
</dbReference>
<dbReference type="AlphaFoldDB" id="A0A2X0PLW0"/>
<proteinExistence type="predicted"/>
<keyword evidence="3" id="KW-1185">Reference proteome</keyword>